<dbReference type="GO" id="GO:0003677">
    <property type="term" value="F:DNA binding"/>
    <property type="evidence" value="ECO:0007669"/>
    <property type="project" value="UniProtKB-KW"/>
</dbReference>
<dbReference type="CDD" id="cd01185">
    <property type="entry name" value="INTN1_C_like"/>
    <property type="match status" value="1"/>
</dbReference>
<dbReference type="PANTHER" id="PTHR30349">
    <property type="entry name" value="PHAGE INTEGRASE-RELATED"/>
    <property type="match status" value="1"/>
</dbReference>
<name>A0A7G5XKX2_9BACT</name>
<sequence length="406" mass="47443">MNTSVKVVLYTSKKLSNGEHPVMLRVTKDRKSKYLSTGFKCSPDLWDAKTNLPKKKHPLYIQAKVLIAKKTVQAEKLILDLEADDKSLSVHEIKGKLRKEKVNNPLLFLYFDKVIERFKQSGQIKNGEIYKDTKRNLSQFVNAKQLHFSDIDIEFLNKFEEYLKSNNKGANTIYIYLRTLRALLNKAIKEEVSSDKYYPFKKFSLAKYANIKTEKRAITKDEIKKIADLDITKHPHLIDAKNIFMFSYYCRGINFIDLVLLKWKDVKSGRLLYTRKKTKELFNIEILKPVTEILDYYKPFTFRNNESYIFPILNENYNTPTMLYNRKEKMIRKINKDLKEIAAKCEIESELTTYVARHSYATILKKSGISTSVISEAMGHDSEKTTKIYLESFENNILDEASKVLL</sequence>
<dbReference type="InterPro" id="IPR011010">
    <property type="entry name" value="DNA_brk_join_enz"/>
</dbReference>
<dbReference type="Gene3D" id="1.10.150.130">
    <property type="match status" value="1"/>
</dbReference>
<dbReference type="InterPro" id="IPR035386">
    <property type="entry name" value="Arm-DNA-bind_5"/>
</dbReference>
<dbReference type="Pfam" id="PF00589">
    <property type="entry name" value="Phage_integrase"/>
    <property type="match status" value="1"/>
</dbReference>
<dbReference type="InterPro" id="IPR010998">
    <property type="entry name" value="Integrase_recombinase_N"/>
</dbReference>
<dbReference type="EMBL" id="CP060007">
    <property type="protein sequence ID" value="QNA46125.1"/>
    <property type="molecule type" value="Genomic_DNA"/>
</dbReference>
<keyword evidence="2" id="KW-0238">DNA-binding</keyword>
<keyword evidence="3" id="KW-0233">DNA recombination</keyword>
<dbReference type="GO" id="GO:0015074">
    <property type="term" value="P:DNA integration"/>
    <property type="evidence" value="ECO:0007669"/>
    <property type="project" value="InterPro"/>
</dbReference>
<dbReference type="InterPro" id="IPR025269">
    <property type="entry name" value="SAM-like_dom"/>
</dbReference>
<dbReference type="KEGG" id="lacs:H4075_08065"/>
<dbReference type="PROSITE" id="PS51898">
    <property type="entry name" value="TYR_RECOMBINASE"/>
    <property type="match status" value="1"/>
</dbReference>
<comment type="similarity">
    <text evidence="1">Belongs to the 'phage' integrase family.</text>
</comment>
<accession>A0A7G5XKX2</accession>
<dbReference type="PANTHER" id="PTHR30349:SF64">
    <property type="entry name" value="PROPHAGE INTEGRASE INTD-RELATED"/>
    <property type="match status" value="1"/>
</dbReference>
<dbReference type="InterPro" id="IPR013762">
    <property type="entry name" value="Integrase-like_cat_sf"/>
</dbReference>
<evidence type="ECO:0000256" key="2">
    <source>
        <dbReference type="ARBA" id="ARBA00023125"/>
    </source>
</evidence>
<feature type="domain" description="Tyr recombinase" evidence="4">
    <location>
        <begin position="213"/>
        <end position="402"/>
    </location>
</feature>
<evidence type="ECO:0000313" key="5">
    <source>
        <dbReference type="EMBL" id="QNA46125.1"/>
    </source>
</evidence>
<gene>
    <name evidence="5" type="ORF">H4075_08065</name>
</gene>
<proteinExistence type="inferred from homology"/>
<evidence type="ECO:0000256" key="1">
    <source>
        <dbReference type="ARBA" id="ARBA00008857"/>
    </source>
</evidence>
<dbReference type="Pfam" id="PF17293">
    <property type="entry name" value="Arm-DNA-bind_5"/>
    <property type="match status" value="1"/>
</dbReference>
<dbReference type="RefSeq" id="WP_182805771.1">
    <property type="nucleotide sequence ID" value="NZ_CP060007.1"/>
</dbReference>
<dbReference type="Pfam" id="PF13102">
    <property type="entry name" value="Phage_int_SAM_5"/>
    <property type="match status" value="1"/>
</dbReference>
<organism evidence="5 6">
    <name type="scientific">Lacibacter sediminis</name>
    <dbReference type="NCBI Taxonomy" id="2760713"/>
    <lineage>
        <taxon>Bacteria</taxon>
        <taxon>Pseudomonadati</taxon>
        <taxon>Bacteroidota</taxon>
        <taxon>Chitinophagia</taxon>
        <taxon>Chitinophagales</taxon>
        <taxon>Chitinophagaceae</taxon>
        <taxon>Lacibacter</taxon>
    </lineage>
</organism>
<dbReference type="Gene3D" id="1.10.443.10">
    <property type="entry name" value="Intergrase catalytic core"/>
    <property type="match status" value="1"/>
</dbReference>
<dbReference type="InterPro" id="IPR050090">
    <property type="entry name" value="Tyrosine_recombinase_XerCD"/>
</dbReference>
<dbReference type="AlphaFoldDB" id="A0A7G5XKX2"/>
<evidence type="ECO:0000313" key="6">
    <source>
        <dbReference type="Proteomes" id="UP000515344"/>
    </source>
</evidence>
<dbReference type="GO" id="GO:0006310">
    <property type="term" value="P:DNA recombination"/>
    <property type="evidence" value="ECO:0007669"/>
    <property type="project" value="UniProtKB-KW"/>
</dbReference>
<dbReference type="InterPro" id="IPR002104">
    <property type="entry name" value="Integrase_catalytic"/>
</dbReference>
<evidence type="ECO:0000259" key="4">
    <source>
        <dbReference type="PROSITE" id="PS51898"/>
    </source>
</evidence>
<dbReference type="SUPFAM" id="SSF56349">
    <property type="entry name" value="DNA breaking-rejoining enzymes"/>
    <property type="match status" value="1"/>
</dbReference>
<reference evidence="6" key="1">
    <citation type="submission" date="2020-08" db="EMBL/GenBank/DDBJ databases">
        <title>Lacibacter sp. S13-6-6 genome sequencing.</title>
        <authorList>
            <person name="Jin L."/>
        </authorList>
    </citation>
    <scope>NUCLEOTIDE SEQUENCE [LARGE SCALE GENOMIC DNA]</scope>
    <source>
        <strain evidence="6">S13-6-6</strain>
    </source>
</reference>
<keyword evidence="6" id="KW-1185">Reference proteome</keyword>
<dbReference type="Proteomes" id="UP000515344">
    <property type="component" value="Chromosome"/>
</dbReference>
<evidence type="ECO:0000256" key="3">
    <source>
        <dbReference type="ARBA" id="ARBA00023172"/>
    </source>
</evidence>
<protein>
    <submittedName>
        <fullName evidence="5">Site-specific integrase</fullName>
    </submittedName>
</protein>